<evidence type="ECO:0000256" key="1">
    <source>
        <dbReference type="SAM" id="MobiDB-lite"/>
    </source>
</evidence>
<keyword evidence="3" id="KW-1185">Reference proteome</keyword>
<dbReference type="EMBL" id="VSWD01000007">
    <property type="protein sequence ID" value="KAK3096590.1"/>
    <property type="molecule type" value="Genomic_DNA"/>
</dbReference>
<gene>
    <name evidence="2" type="ORF">FSP39_001530</name>
</gene>
<dbReference type="Proteomes" id="UP001186944">
    <property type="component" value="Unassembled WGS sequence"/>
</dbReference>
<comment type="caution">
    <text evidence="2">The sequence shown here is derived from an EMBL/GenBank/DDBJ whole genome shotgun (WGS) entry which is preliminary data.</text>
</comment>
<name>A0AA88Y1G5_PINIB</name>
<feature type="region of interest" description="Disordered" evidence="1">
    <location>
        <begin position="359"/>
        <end position="402"/>
    </location>
</feature>
<accession>A0AA88Y1G5</accession>
<reference evidence="2" key="1">
    <citation type="submission" date="2019-08" db="EMBL/GenBank/DDBJ databases">
        <title>The improved chromosome-level genome for the pearl oyster Pinctada fucata martensii using PacBio sequencing and Hi-C.</title>
        <authorList>
            <person name="Zheng Z."/>
        </authorList>
    </citation>
    <scope>NUCLEOTIDE SEQUENCE</scope>
    <source>
        <strain evidence="2">ZZ-2019</strain>
        <tissue evidence="2">Adductor muscle</tissue>
    </source>
</reference>
<dbReference type="AlphaFoldDB" id="A0AA88Y1G5"/>
<protein>
    <submittedName>
        <fullName evidence="2">Uncharacterized protein</fullName>
    </submittedName>
</protein>
<feature type="region of interest" description="Disordered" evidence="1">
    <location>
        <begin position="285"/>
        <end position="308"/>
    </location>
</feature>
<organism evidence="2 3">
    <name type="scientific">Pinctada imbricata</name>
    <name type="common">Atlantic pearl-oyster</name>
    <name type="synonym">Pinctada martensii</name>
    <dbReference type="NCBI Taxonomy" id="66713"/>
    <lineage>
        <taxon>Eukaryota</taxon>
        <taxon>Metazoa</taxon>
        <taxon>Spiralia</taxon>
        <taxon>Lophotrochozoa</taxon>
        <taxon>Mollusca</taxon>
        <taxon>Bivalvia</taxon>
        <taxon>Autobranchia</taxon>
        <taxon>Pteriomorphia</taxon>
        <taxon>Pterioida</taxon>
        <taxon>Pterioidea</taxon>
        <taxon>Pteriidae</taxon>
        <taxon>Pinctada</taxon>
    </lineage>
</organism>
<feature type="compositionally biased region" description="Polar residues" evidence="1">
    <location>
        <begin position="378"/>
        <end position="390"/>
    </location>
</feature>
<evidence type="ECO:0000313" key="3">
    <source>
        <dbReference type="Proteomes" id="UP001186944"/>
    </source>
</evidence>
<sequence>MEYGDYWRLPSPPTVANKPGNLTVVGEYLPHKPPAPQRIRKTVTKIQGLLQVQALSLLTVVGQSDGGIADIIDDTNAVPYTLCCVKHTKCRKVRAKALELVGLLGATRRLGLCKDLMSHIANYLIPSNSDLVLNNSDTRSRSPVKGRYERESQLWRGLDKLVELICDILCKDAMVERDNLGSVMGIRYNPCVDMCSPRLDSLIQCLTVLHNVCIWPASKSKHQVAKVDLTNFTDDEDQRSRLHKLNKTQAQALWDTVGTVVMEILLVFSKKVSNVSRIARDMRDGSRETCEKHQNIKEEERPNSSFSPKVTDKVGAVDLFAVFEEKEIELIIKILEFLLVASLCTCKEFKDFTTKTKNKSSKKNLLGGRSTKSDTCLGRSSSPEKLTKSASAVYRPSSPTKLCEEDHTKKQHKDLLEKEAATDRRLMRKCLYEADIFSAVAPFIYCTHTNCQVRH</sequence>
<evidence type="ECO:0000313" key="2">
    <source>
        <dbReference type="EMBL" id="KAK3096590.1"/>
    </source>
</evidence>
<proteinExistence type="predicted"/>
<feature type="compositionally biased region" description="Basic and acidic residues" evidence="1">
    <location>
        <begin position="285"/>
        <end position="302"/>
    </location>
</feature>